<accession>A0A507FE25</accession>
<organism evidence="2 3">
    <name type="scientific">Chytriomyces confervae</name>
    <dbReference type="NCBI Taxonomy" id="246404"/>
    <lineage>
        <taxon>Eukaryota</taxon>
        <taxon>Fungi</taxon>
        <taxon>Fungi incertae sedis</taxon>
        <taxon>Chytridiomycota</taxon>
        <taxon>Chytridiomycota incertae sedis</taxon>
        <taxon>Chytridiomycetes</taxon>
        <taxon>Chytridiales</taxon>
        <taxon>Chytriomycetaceae</taxon>
        <taxon>Chytriomyces</taxon>
    </lineage>
</organism>
<dbReference type="AlphaFoldDB" id="A0A507FE25"/>
<evidence type="ECO:0000313" key="3">
    <source>
        <dbReference type="Proteomes" id="UP000320333"/>
    </source>
</evidence>
<keyword evidence="3" id="KW-1185">Reference proteome</keyword>
<dbReference type="EMBL" id="QEAP01000161">
    <property type="protein sequence ID" value="TPX73837.1"/>
    <property type="molecule type" value="Genomic_DNA"/>
</dbReference>
<gene>
    <name evidence="2" type="ORF">CcCBS67573_g04891</name>
</gene>
<protein>
    <submittedName>
        <fullName evidence="2">Uncharacterized protein</fullName>
    </submittedName>
</protein>
<feature type="compositionally biased region" description="Acidic residues" evidence="1">
    <location>
        <begin position="366"/>
        <end position="383"/>
    </location>
</feature>
<evidence type="ECO:0000256" key="1">
    <source>
        <dbReference type="SAM" id="MobiDB-lite"/>
    </source>
</evidence>
<evidence type="ECO:0000313" key="2">
    <source>
        <dbReference type="EMBL" id="TPX73837.1"/>
    </source>
</evidence>
<dbReference type="OrthoDB" id="2115563at2759"/>
<comment type="caution">
    <text evidence="2">The sequence shown here is derived from an EMBL/GenBank/DDBJ whole genome shotgun (WGS) entry which is preliminary data.</text>
</comment>
<reference evidence="2 3" key="1">
    <citation type="journal article" date="2019" name="Sci. Rep.">
        <title>Comparative genomics of chytrid fungi reveal insights into the obligate biotrophic and pathogenic lifestyle of Synchytrium endobioticum.</title>
        <authorList>
            <person name="van de Vossenberg B.T.L.H."/>
            <person name="Warris S."/>
            <person name="Nguyen H.D.T."/>
            <person name="van Gent-Pelzer M.P.E."/>
            <person name="Joly D.L."/>
            <person name="van de Geest H.C."/>
            <person name="Bonants P.J.M."/>
            <person name="Smith D.S."/>
            <person name="Levesque C.A."/>
            <person name="van der Lee T.A.J."/>
        </authorList>
    </citation>
    <scope>NUCLEOTIDE SEQUENCE [LARGE SCALE GENOMIC DNA]</scope>
    <source>
        <strain evidence="2 3">CBS 675.73</strain>
    </source>
</reference>
<dbReference type="Proteomes" id="UP000320333">
    <property type="component" value="Unassembled WGS sequence"/>
</dbReference>
<feature type="compositionally biased region" description="Basic and acidic residues" evidence="1">
    <location>
        <begin position="384"/>
        <end position="394"/>
    </location>
</feature>
<feature type="region of interest" description="Disordered" evidence="1">
    <location>
        <begin position="342"/>
        <end position="394"/>
    </location>
</feature>
<proteinExistence type="predicted"/>
<name>A0A507FE25_9FUNG</name>
<sequence length="394" mass="41896">MDNDQTDLRLAASDAGDLHTGLDFAIGGSVTLASTIEEAIGRALDSRLNALVARLAPIPSQKDSNSAVLAAKVDLMLGKLNAIDSRITAVEASLGNGSKRAVAGNPIDAYSQGVQQATAEVMQEQVADLTSGVAKLMALNEKTEAVLADSIDNLVWFLDQAAKRQTQPTSSALPSPVDSEADLKMDRIGDAIRAMNARMESVEKMSTTVIPDMVSKGLAQISIKQKELDDEVRASLTGLSALGVGSQDAELLSKLHDLETKIETMPQMYIDTVALSFQKQTTSLLSVMDDIVKEQTEAITQTKAAVSNKRSSTVRTAITAVPSIPDMGIASRLSKLTSLALNRRSNPPGEKPVGKQASRLSSEVLSGDEADEDMVVVDDDLENEPPRGRELNRG</sequence>